<evidence type="ECO:0000256" key="1">
    <source>
        <dbReference type="ARBA" id="ARBA00023015"/>
    </source>
</evidence>
<dbReference type="RefSeq" id="WP_306734612.1">
    <property type="nucleotide sequence ID" value="NZ_JANHAX010000001.1"/>
</dbReference>
<dbReference type="SMART" id="SM00418">
    <property type="entry name" value="HTH_ARSR"/>
    <property type="match status" value="1"/>
</dbReference>
<accession>A0AAE3WAF4</accession>
<proteinExistence type="predicted"/>
<dbReference type="EMBL" id="JANHAX010000001">
    <property type="protein sequence ID" value="MDQ2089366.1"/>
    <property type="molecule type" value="Genomic_DNA"/>
</dbReference>
<organism evidence="5 6">
    <name type="scientific">Marimonas arenosa</name>
    <dbReference type="NCBI Taxonomy" id="1795305"/>
    <lineage>
        <taxon>Bacteria</taxon>
        <taxon>Pseudomonadati</taxon>
        <taxon>Pseudomonadota</taxon>
        <taxon>Alphaproteobacteria</taxon>
        <taxon>Rhodobacterales</taxon>
        <taxon>Paracoccaceae</taxon>
        <taxon>Marimonas</taxon>
    </lineage>
</organism>
<dbReference type="Gene3D" id="1.10.10.10">
    <property type="entry name" value="Winged helix-like DNA-binding domain superfamily/Winged helix DNA-binding domain"/>
    <property type="match status" value="1"/>
</dbReference>
<evidence type="ECO:0000256" key="3">
    <source>
        <dbReference type="ARBA" id="ARBA00023163"/>
    </source>
</evidence>
<evidence type="ECO:0000256" key="2">
    <source>
        <dbReference type="ARBA" id="ARBA00023125"/>
    </source>
</evidence>
<dbReference type="GO" id="GO:0003677">
    <property type="term" value="F:DNA binding"/>
    <property type="evidence" value="ECO:0007669"/>
    <property type="project" value="UniProtKB-KW"/>
</dbReference>
<dbReference type="PANTHER" id="PTHR43132:SF2">
    <property type="entry name" value="ARSENICAL RESISTANCE OPERON REPRESSOR ARSR-RELATED"/>
    <property type="match status" value="1"/>
</dbReference>
<dbReference type="PRINTS" id="PR00778">
    <property type="entry name" value="HTHARSR"/>
</dbReference>
<sequence>MDLTVLEANSAKASQLLRVLSNEKRLMILCNLLGGERSVQQLQEATGLGQSTVSQQLAVLRGERIVKFRREAQSVFYEFDSPEAAAILQTLHGIYCRT</sequence>
<evidence type="ECO:0000313" key="5">
    <source>
        <dbReference type="EMBL" id="MDQ2089366.1"/>
    </source>
</evidence>
<dbReference type="InterPro" id="IPR051011">
    <property type="entry name" value="Metal_resp_trans_reg"/>
</dbReference>
<dbReference type="CDD" id="cd00090">
    <property type="entry name" value="HTH_ARSR"/>
    <property type="match status" value="1"/>
</dbReference>
<dbReference type="GO" id="GO:0003700">
    <property type="term" value="F:DNA-binding transcription factor activity"/>
    <property type="evidence" value="ECO:0007669"/>
    <property type="project" value="InterPro"/>
</dbReference>
<dbReference type="InterPro" id="IPR001845">
    <property type="entry name" value="HTH_ArsR_DNA-bd_dom"/>
</dbReference>
<dbReference type="Proteomes" id="UP001226762">
    <property type="component" value="Unassembled WGS sequence"/>
</dbReference>
<protein>
    <submittedName>
        <fullName evidence="5">Metalloregulator ArsR/SmtB family transcription factor</fullName>
    </submittedName>
</protein>
<evidence type="ECO:0000259" key="4">
    <source>
        <dbReference type="PROSITE" id="PS50987"/>
    </source>
</evidence>
<keyword evidence="6" id="KW-1185">Reference proteome</keyword>
<comment type="caution">
    <text evidence="5">The sequence shown here is derived from an EMBL/GenBank/DDBJ whole genome shotgun (WGS) entry which is preliminary data.</text>
</comment>
<dbReference type="NCBIfam" id="NF033788">
    <property type="entry name" value="HTH_metalloreg"/>
    <property type="match status" value="1"/>
</dbReference>
<dbReference type="SUPFAM" id="SSF46785">
    <property type="entry name" value="Winged helix' DNA-binding domain"/>
    <property type="match status" value="1"/>
</dbReference>
<dbReference type="AlphaFoldDB" id="A0AAE3WAF4"/>
<keyword evidence="1" id="KW-0805">Transcription regulation</keyword>
<gene>
    <name evidence="5" type="ORF">NO357_05570</name>
</gene>
<evidence type="ECO:0000313" key="6">
    <source>
        <dbReference type="Proteomes" id="UP001226762"/>
    </source>
</evidence>
<keyword evidence="3" id="KW-0804">Transcription</keyword>
<dbReference type="Pfam" id="PF01022">
    <property type="entry name" value="HTH_5"/>
    <property type="match status" value="1"/>
</dbReference>
<reference evidence="5" key="1">
    <citation type="submission" date="2022-07" db="EMBL/GenBank/DDBJ databases">
        <authorList>
            <person name="Otstavnykh N."/>
            <person name="Isaeva M."/>
            <person name="Bystritskaya E."/>
        </authorList>
    </citation>
    <scope>NUCLEOTIDE SEQUENCE</scope>
    <source>
        <strain evidence="5">KCTC 52189</strain>
    </source>
</reference>
<dbReference type="PANTHER" id="PTHR43132">
    <property type="entry name" value="ARSENICAL RESISTANCE OPERON REPRESSOR ARSR-RELATED"/>
    <property type="match status" value="1"/>
</dbReference>
<dbReference type="InterPro" id="IPR036390">
    <property type="entry name" value="WH_DNA-bd_sf"/>
</dbReference>
<dbReference type="PROSITE" id="PS50987">
    <property type="entry name" value="HTH_ARSR_2"/>
    <property type="match status" value="1"/>
</dbReference>
<dbReference type="InterPro" id="IPR011991">
    <property type="entry name" value="ArsR-like_HTH"/>
</dbReference>
<name>A0AAE3WAF4_9RHOB</name>
<keyword evidence="2" id="KW-0238">DNA-binding</keyword>
<feature type="domain" description="HTH arsR-type" evidence="4">
    <location>
        <begin position="5"/>
        <end position="98"/>
    </location>
</feature>
<dbReference type="InterPro" id="IPR036388">
    <property type="entry name" value="WH-like_DNA-bd_sf"/>
</dbReference>
<reference evidence="5" key="2">
    <citation type="submission" date="2023-02" db="EMBL/GenBank/DDBJ databases">
        <title>'Rhodoalgimonas zhirmunskyi' gen. nov., isolated from a red alga.</title>
        <authorList>
            <person name="Nedashkovskaya O.I."/>
            <person name="Otstavnykh N.Y."/>
            <person name="Bystritskaya E.P."/>
            <person name="Balabanova L.A."/>
            <person name="Isaeva M.P."/>
        </authorList>
    </citation>
    <scope>NUCLEOTIDE SEQUENCE</scope>
    <source>
        <strain evidence="5">KCTC 52189</strain>
    </source>
</reference>